<comment type="similarity">
    <text evidence="1">Belongs to the sigma-70 factor family. ECF subfamily.</text>
</comment>
<evidence type="ECO:0000256" key="3">
    <source>
        <dbReference type="ARBA" id="ARBA00023082"/>
    </source>
</evidence>
<dbReference type="Proteomes" id="UP000008842">
    <property type="component" value="Chromosome"/>
</dbReference>
<dbReference type="GO" id="GO:0003677">
    <property type="term" value="F:DNA binding"/>
    <property type="evidence" value="ECO:0007669"/>
    <property type="project" value="UniProtKB-KW"/>
</dbReference>
<gene>
    <name evidence="8" type="ordered locus">PGN_0319</name>
</gene>
<evidence type="ECO:0000256" key="1">
    <source>
        <dbReference type="ARBA" id="ARBA00010641"/>
    </source>
</evidence>
<dbReference type="NCBIfam" id="TIGR02937">
    <property type="entry name" value="sigma70-ECF"/>
    <property type="match status" value="1"/>
</dbReference>
<evidence type="ECO:0000259" key="7">
    <source>
        <dbReference type="Pfam" id="PF08281"/>
    </source>
</evidence>
<evidence type="ECO:0000256" key="4">
    <source>
        <dbReference type="ARBA" id="ARBA00023125"/>
    </source>
</evidence>
<dbReference type="Gene3D" id="1.10.1740.10">
    <property type="match status" value="1"/>
</dbReference>
<dbReference type="InterPro" id="IPR013324">
    <property type="entry name" value="RNA_pol_sigma_r3/r4-like"/>
</dbReference>
<organism evidence="8 9">
    <name type="scientific">Porphyromonas gingivalis (strain ATCC 33277 / DSM 20709 / CIP 103683 / JCM 12257 / NCTC 11834 / 2561)</name>
    <dbReference type="NCBI Taxonomy" id="431947"/>
    <lineage>
        <taxon>Bacteria</taxon>
        <taxon>Pseudomonadati</taxon>
        <taxon>Bacteroidota</taxon>
        <taxon>Bacteroidia</taxon>
        <taxon>Bacteroidales</taxon>
        <taxon>Porphyromonadaceae</taxon>
        <taxon>Porphyromonas</taxon>
    </lineage>
</organism>
<dbReference type="InterPro" id="IPR014284">
    <property type="entry name" value="RNA_pol_sigma-70_dom"/>
</dbReference>
<reference evidence="8 9" key="1">
    <citation type="journal article" date="2008" name="DNA Res.">
        <title>Determination of the genome sequence of Porphyromonas gingivalis strain ATCC 33277 and genomic comparison with strain W83 revealed extensive genome rearrangements in P. gingivalis.</title>
        <authorList>
            <person name="Naito M."/>
            <person name="Hirakawa H."/>
            <person name="Yamashita A."/>
            <person name="Ohara N."/>
            <person name="Shoji M."/>
            <person name="Yukitake H."/>
            <person name="Nakayama K."/>
            <person name="Toh H."/>
            <person name="Yoshimura F."/>
            <person name="Kuhara S."/>
            <person name="Hattori M."/>
            <person name="Hayashi T."/>
            <person name="Nakayama K."/>
        </authorList>
    </citation>
    <scope>NUCLEOTIDE SEQUENCE [LARGE SCALE GENOMIC DNA]</scope>
    <source>
        <strain evidence="9">ATCC 33277 / DSM 20709 / CIP 103683 / JCM 12257 / NCTC 11834 / 2561</strain>
    </source>
</reference>
<keyword evidence="5" id="KW-0804">Transcription</keyword>
<dbReference type="InterPro" id="IPR013249">
    <property type="entry name" value="RNA_pol_sigma70_r4_t2"/>
</dbReference>
<dbReference type="eggNOG" id="COG1595">
    <property type="taxonomic scope" value="Bacteria"/>
</dbReference>
<evidence type="ECO:0000256" key="5">
    <source>
        <dbReference type="ARBA" id="ARBA00023163"/>
    </source>
</evidence>
<dbReference type="Pfam" id="PF08281">
    <property type="entry name" value="Sigma70_r4_2"/>
    <property type="match status" value="1"/>
</dbReference>
<dbReference type="SUPFAM" id="SSF88946">
    <property type="entry name" value="Sigma2 domain of RNA polymerase sigma factors"/>
    <property type="match status" value="1"/>
</dbReference>
<name>B2RHJ3_PORG3</name>
<sequence>MQRRSCPDYLSMEVEAFAHSVAPLAPRLKRVAYSILDDEEAAADVSQEALMRLWINRERLGGYDSIEAVAVTTARRIALDMLRKEGRMEPLQDDLPFSDHAPTPQGVLEQSETMRLVEAAIEALPPLQRMTFRLKEIEGYESEVIARLVGVKVEAVYTNLSRARRALRTALALQLKR</sequence>
<dbReference type="InterPro" id="IPR013325">
    <property type="entry name" value="RNA_pol_sigma_r2"/>
</dbReference>
<proteinExistence type="inferred from homology"/>
<dbReference type="KEGG" id="pgn:PGN_0319"/>
<keyword evidence="4" id="KW-0238">DNA-binding</keyword>
<dbReference type="PANTHER" id="PTHR43133">
    <property type="entry name" value="RNA POLYMERASE ECF-TYPE SIGMA FACTO"/>
    <property type="match status" value="1"/>
</dbReference>
<dbReference type="HOGENOM" id="CLU_047691_4_4_10"/>
<feature type="domain" description="RNA polymerase sigma-70 region 2" evidence="6">
    <location>
        <begin position="24"/>
        <end position="87"/>
    </location>
</feature>
<dbReference type="InterPro" id="IPR007627">
    <property type="entry name" value="RNA_pol_sigma70_r2"/>
</dbReference>
<evidence type="ECO:0000256" key="2">
    <source>
        <dbReference type="ARBA" id="ARBA00023015"/>
    </source>
</evidence>
<accession>B2RHJ3</accession>
<dbReference type="EMBL" id="AP009380">
    <property type="protein sequence ID" value="BAG32838.1"/>
    <property type="molecule type" value="Genomic_DNA"/>
</dbReference>
<keyword evidence="2" id="KW-0805">Transcription regulation</keyword>
<dbReference type="PANTHER" id="PTHR43133:SF8">
    <property type="entry name" value="RNA POLYMERASE SIGMA FACTOR HI_1459-RELATED"/>
    <property type="match status" value="1"/>
</dbReference>
<dbReference type="SUPFAM" id="SSF88659">
    <property type="entry name" value="Sigma3 and sigma4 domains of RNA polymerase sigma factors"/>
    <property type="match status" value="1"/>
</dbReference>
<dbReference type="GO" id="GO:0006352">
    <property type="term" value="P:DNA-templated transcription initiation"/>
    <property type="evidence" value="ECO:0007669"/>
    <property type="project" value="InterPro"/>
</dbReference>
<evidence type="ECO:0000313" key="9">
    <source>
        <dbReference type="Proteomes" id="UP000008842"/>
    </source>
</evidence>
<dbReference type="GO" id="GO:0016987">
    <property type="term" value="F:sigma factor activity"/>
    <property type="evidence" value="ECO:0007669"/>
    <property type="project" value="UniProtKB-KW"/>
</dbReference>
<dbReference type="Gene3D" id="1.10.10.10">
    <property type="entry name" value="Winged helix-like DNA-binding domain superfamily/Winged helix DNA-binding domain"/>
    <property type="match status" value="1"/>
</dbReference>
<protein>
    <submittedName>
        <fullName evidence="8">Probable RNA polymerase sigma-70 factor ECF subfamily</fullName>
    </submittedName>
</protein>
<evidence type="ECO:0000259" key="6">
    <source>
        <dbReference type="Pfam" id="PF04542"/>
    </source>
</evidence>
<feature type="domain" description="RNA polymerase sigma factor 70 region 4 type 2" evidence="7">
    <location>
        <begin position="116"/>
        <end position="167"/>
    </location>
</feature>
<evidence type="ECO:0000313" key="8">
    <source>
        <dbReference type="EMBL" id="BAG32838.1"/>
    </source>
</evidence>
<dbReference type="AlphaFoldDB" id="B2RHJ3"/>
<keyword evidence="3" id="KW-0731">Sigma factor</keyword>
<dbReference type="InterPro" id="IPR036388">
    <property type="entry name" value="WH-like_DNA-bd_sf"/>
</dbReference>
<dbReference type="InterPro" id="IPR039425">
    <property type="entry name" value="RNA_pol_sigma-70-like"/>
</dbReference>
<dbReference type="Pfam" id="PF04542">
    <property type="entry name" value="Sigma70_r2"/>
    <property type="match status" value="1"/>
</dbReference>